<dbReference type="SMART" id="SM00185">
    <property type="entry name" value="ARM"/>
    <property type="match status" value="4"/>
</dbReference>
<feature type="repeat" description="ARM" evidence="1">
    <location>
        <begin position="229"/>
        <end position="271"/>
    </location>
</feature>
<reference evidence="3" key="1">
    <citation type="submission" date="2019-11" db="UniProtKB">
        <authorList>
            <consortium name="WormBaseParasite"/>
        </authorList>
    </citation>
    <scope>IDENTIFICATION</scope>
</reference>
<evidence type="ECO:0000313" key="3">
    <source>
        <dbReference type="WBParaSite" id="MCU_013831-RA"/>
    </source>
</evidence>
<proteinExistence type="predicted"/>
<evidence type="ECO:0000256" key="2">
    <source>
        <dbReference type="SAM" id="MobiDB-lite"/>
    </source>
</evidence>
<name>A0A5K3FZT9_MESCO</name>
<feature type="region of interest" description="Disordered" evidence="2">
    <location>
        <begin position="101"/>
        <end position="142"/>
    </location>
</feature>
<evidence type="ECO:0000256" key="1">
    <source>
        <dbReference type="PROSITE-ProRule" id="PRU00259"/>
    </source>
</evidence>
<feature type="repeat" description="ARM" evidence="1">
    <location>
        <begin position="188"/>
        <end position="230"/>
    </location>
</feature>
<protein>
    <submittedName>
        <fullName evidence="3">Armadillo repeat-containing protein 4</fullName>
    </submittedName>
</protein>
<dbReference type="PANTHER" id="PTHR46241">
    <property type="entry name" value="ARMADILLO REPEAT-CONTAINING PROTEIN 4 ARMC4"/>
    <property type="match status" value="1"/>
</dbReference>
<dbReference type="AlphaFoldDB" id="A0A5K3FZT9"/>
<feature type="compositionally biased region" description="Acidic residues" evidence="2">
    <location>
        <begin position="111"/>
        <end position="126"/>
    </location>
</feature>
<feature type="region of interest" description="Disordered" evidence="2">
    <location>
        <begin position="46"/>
        <end position="83"/>
    </location>
</feature>
<dbReference type="WBParaSite" id="MCU_013831-RA">
    <property type="protein sequence ID" value="MCU_013831-RA"/>
    <property type="gene ID" value="MCU_013831"/>
</dbReference>
<feature type="compositionally biased region" description="Polar residues" evidence="2">
    <location>
        <begin position="48"/>
        <end position="79"/>
    </location>
</feature>
<dbReference type="InterPro" id="IPR011989">
    <property type="entry name" value="ARM-like"/>
</dbReference>
<dbReference type="SUPFAM" id="SSF48371">
    <property type="entry name" value="ARM repeat"/>
    <property type="match status" value="1"/>
</dbReference>
<dbReference type="PANTHER" id="PTHR46241:SF1">
    <property type="entry name" value="OUTER DYNEIN ARM-DOCKING COMPLEX SUBUNIT 2"/>
    <property type="match status" value="1"/>
</dbReference>
<dbReference type="PROSITE" id="PS50176">
    <property type="entry name" value="ARM_REPEAT"/>
    <property type="match status" value="2"/>
</dbReference>
<dbReference type="InterPro" id="IPR016024">
    <property type="entry name" value="ARM-type_fold"/>
</dbReference>
<dbReference type="InterPro" id="IPR000225">
    <property type="entry name" value="Armadillo"/>
</dbReference>
<accession>A0A5K3FZT9</accession>
<sequence length="428" mass="46567">MTVPRSEAFSGVKIPADKMGLCASQPMELEQSSAINTNNRLLPRICESSVQEQNKSQSSAEAEVENTQAGATNSTSNKFVSEDTRNFGPYLDVITHERIKNNYKSPRAQESDEESGDETSSDSGEDEQGHYPLAQDPNAELPPEHWHIGKLVKYLKGGNQTSTIISLCALLDMPLNTEVCQFAVRDTGGVEVLINLLETDEVRCKLGALKILKEISQNAELRQAISDLGGIPPMVELLRSPNRDLKCLGAEAIANVAKFPRARRTVRKHGGIKKLVALLDVPNYDKDATGPEVERDIEVARCGALALWSCSKSVKAKVAMKKAGVISLLARLLKSPHEALLIPVVGTLEECASQVILLLNFDNTPPRLQAEKTRSGFAKNTIITLSTASVCRGPRHVILNHAGATAPILADYVTLSTRQEDRRGRGTT</sequence>
<dbReference type="Gene3D" id="1.25.10.10">
    <property type="entry name" value="Leucine-rich Repeat Variant"/>
    <property type="match status" value="2"/>
</dbReference>
<organism evidence="3">
    <name type="scientific">Mesocestoides corti</name>
    <name type="common">Flatworm</name>
    <dbReference type="NCBI Taxonomy" id="53468"/>
    <lineage>
        <taxon>Eukaryota</taxon>
        <taxon>Metazoa</taxon>
        <taxon>Spiralia</taxon>
        <taxon>Lophotrochozoa</taxon>
        <taxon>Platyhelminthes</taxon>
        <taxon>Cestoda</taxon>
        <taxon>Eucestoda</taxon>
        <taxon>Cyclophyllidea</taxon>
        <taxon>Mesocestoididae</taxon>
        <taxon>Mesocestoides</taxon>
    </lineage>
</organism>